<dbReference type="RefSeq" id="WP_344912498.1">
    <property type="nucleotide sequence ID" value="NZ_BAAAYO010000010.1"/>
</dbReference>
<evidence type="ECO:0000313" key="2">
    <source>
        <dbReference type="EMBL" id="MFB9751710.1"/>
    </source>
</evidence>
<accession>A0ABV5VTU7</accession>
<dbReference type="Proteomes" id="UP001589619">
    <property type="component" value="Unassembled WGS sequence"/>
</dbReference>
<comment type="caution">
    <text evidence="2">The sequence shown here is derived from an EMBL/GenBank/DDBJ whole genome shotgun (WGS) entry which is preliminary data.</text>
</comment>
<evidence type="ECO:0000256" key="1">
    <source>
        <dbReference type="SAM" id="Phobius"/>
    </source>
</evidence>
<feature type="transmembrane region" description="Helical" evidence="1">
    <location>
        <begin position="20"/>
        <end position="42"/>
    </location>
</feature>
<name>A0ABV5VTU7_9BACL</name>
<keyword evidence="1" id="KW-1133">Transmembrane helix</keyword>
<gene>
    <name evidence="2" type="ORF">ACFFNY_09020</name>
</gene>
<protein>
    <submittedName>
        <fullName evidence="2">Uncharacterized protein</fullName>
    </submittedName>
</protein>
<sequence>MNNKTKLPGRSVPGSLHFLYPVLILMLLVTVLGYGFLFYLLFRAVWNKNRHAFFILISTLGDHDLVAREFEWLRVRLQEELNEQPSASVTRWYQSWRRHGGGGMEATGDS</sequence>
<organism evidence="2 3">
    <name type="scientific">Paenibacillus hodogayensis</name>
    <dbReference type="NCBI Taxonomy" id="279208"/>
    <lineage>
        <taxon>Bacteria</taxon>
        <taxon>Bacillati</taxon>
        <taxon>Bacillota</taxon>
        <taxon>Bacilli</taxon>
        <taxon>Bacillales</taxon>
        <taxon>Paenibacillaceae</taxon>
        <taxon>Paenibacillus</taxon>
    </lineage>
</organism>
<dbReference type="EMBL" id="JBHMAG010000007">
    <property type="protein sequence ID" value="MFB9751710.1"/>
    <property type="molecule type" value="Genomic_DNA"/>
</dbReference>
<reference evidence="2 3" key="1">
    <citation type="submission" date="2024-09" db="EMBL/GenBank/DDBJ databases">
        <authorList>
            <person name="Sun Q."/>
            <person name="Mori K."/>
        </authorList>
    </citation>
    <scope>NUCLEOTIDE SEQUENCE [LARGE SCALE GENOMIC DNA]</scope>
    <source>
        <strain evidence="2 3">JCM 12520</strain>
    </source>
</reference>
<evidence type="ECO:0000313" key="3">
    <source>
        <dbReference type="Proteomes" id="UP001589619"/>
    </source>
</evidence>
<keyword evidence="1" id="KW-0472">Membrane</keyword>
<keyword evidence="3" id="KW-1185">Reference proteome</keyword>
<keyword evidence="1" id="KW-0812">Transmembrane</keyword>
<proteinExistence type="predicted"/>